<sequence length="456" mass="47476">MRKHYVNRKKGAAIITAVIFFVVISVTMAVGLSSPVVREYVTARDFEKSKGAYYLSEAGMEDVLYRIRKPKTISPAQEVISLGGNTATTTITTESSLKKTITSVGDIIRNTRHIKSTLTTTTGESFIYGVWAGAGGVVLENTSSIEGNLYSVGPVCGGNSTGATCTGGSGTNLINGTVISGGTTGLNGVIGNIQNSGGASMYSGTIKNSAISGSAYCGNITNSTVGGVSTTTCQTLTEQTASEFPITSADIANWETVATNGGTVTCTGGKYVIDEDTDFGPIKVPCDLEITGTADPGPTVTLKGPVWATGDITFKTKAITKVDPALIGQTIVMIADKPTDHINSSKVKVQGTGLNFYGAPGGSSWVMLISENVGASQGDLNEAIEFEQSATGKDVLLYARLGDILLQQSSSVSEVTGYKITLKQSAKVTYSMGLQNALFTSGPGGAWYVQDWKEGQ</sequence>
<dbReference type="Proteomes" id="UP000033815">
    <property type="component" value="Unassembled WGS sequence"/>
</dbReference>
<gene>
    <name evidence="2" type="ORF">UW25_C0004G0217</name>
</gene>
<keyword evidence="1" id="KW-0812">Transmembrane</keyword>
<keyword evidence="1" id="KW-1133">Transmembrane helix</keyword>
<protein>
    <submittedName>
        <fullName evidence="2">Uncharacterized protein</fullName>
    </submittedName>
</protein>
<reference evidence="2 3" key="1">
    <citation type="journal article" date="2015" name="Nature">
        <title>rRNA introns, odd ribosomes, and small enigmatic genomes across a large radiation of phyla.</title>
        <authorList>
            <person name="Brown C.T."/>
            <person name="Hug L.A."/>
            <person name="Thomas B.C."/>
            <person name="Sharon I."/>
            <person name="Castelle C.J."/>
            <person name="Singh A."/>
            <person name="Wilkins M.J."/>
            <person name="Williams K.H."/>
            <person name="Banfield J.F."/>
        </authorList>
    </citation>
    <scope>NUCLEOTIDE SEQUENCE [LARGE SCALE GENOMIC DNA]</scope>
</reference>
<evidence type="ECO:0000313" key="2">
    <source>
        <dbReference type="EMBL" id="KKT36889.1"/>
    </source>
</evidence>
<dbReference type="EMBL" id="LCHP01000004">
    <property type="protein sequence ID" value="KKT36889.1"/>
    <property type="molecule type" value="Genomic_DNA"/>
</dbReference>
<proteinExistence type="predicted"/>
<feature type="transmembrane region" description="Helical" evidence="1">
    <location>
        <begin position="12"/>
        <end position="32"/>
    </location>
</feature>
<keyword evidence="1" id="KW-0472">Membrane</keyword>
<comment type="caution">
    <text evidence="2">The sequence shown here is derived from an EMBL/GenBank/DDBJ whole genome shotgun (WGS) entry which is preliminary data.</text>
</comment>
<dbReference type="AlphaFoldDB" id="A0A837I7W0"/>
<organism evidence="2 3">
    <name type="scientific">Candidatus Nomurabacteria bacterium GW2011_GWB1_44_12</name>
    <dbReference type="NCBI Taxonomy" id="1618748"/>
    <lineage>
        <taxon>Bacteria</taxon>
        <taxon>Candidatus Nomuraibacteriota</taxon>
    </lineage>
</organism>
<accession>A0A837I7W0</accession>
<evidence type="ECO:0000313" key="3">
    <source>
        <dbReference type="Proteomes" id="UP000033815"/>
    </source>
</evidence>
<evidence type="ECO:0000256" key="1">
    <source>
        <dbReference type="SAM" id="Phobius"/>
    </source>
</evidence>
<name>A0A837I7W0_9BACT</name>